<evidence type="ECO:0000256" key="1">
    <source>
        <dbReference type="ARBA" id="ARBA00022741"/>
    </source>
</evidence>
<feature type="domain" description="Prokaryotic STING" evidence="11">
    <location>
        <begin position="181"/>
        <end position="330"/>
    </location>
</feature>
<dbReference type="EC" id="3.2.2.5" evidence="5"/>
<reference evidence="12 13" key="1">
    <citation type="submission" date="2024-02" db="EMBL/GenBank/DDBJ databases">
        <authorList>
            <person name="Grouzdev D."/>
        </authorList>
    </citation>
    <scope>NUCLEOTIDE SEQUENCE [LARGE SCALE GENOMIC DNA]</scope>
    <source>
        <strain evidence="12 13">9N</strain>
    </source>
</reference>
<dbReference type="Pfam" id="PF10137">
    <property type="entry name" value="CAP12-PCTIR_TIR"/>
    <property type="match status" value="1"/>
</dbReference>
<evidence type="ECO:0000256" key="7">
    <source>
        <dbReference type="ARBA" id="ARBA00034355"/>
    </source>
</evidence>
<dbReference type="EMBL" id="JAZHYN010000006">
    <property type="protein sequence ID" value="MEF3365553.1"/>
    <property type="molecule type" value="Genomic_DNA"/>
</dbReference>
<protein>
    <recommendedName>
        <fullName evidence="6">CD-NTase-associated protein 12</fullName>
        <ecNumber evidence="5">3.2.2.5</ecNumber>
    </recommendedName>
    <alternativeName>
        <fullName evidence="7">NAD(+) hydrolase</fullName>
    </alternativeName>
    <alternativeName>
        <fullName evidence="8">TIR-STING</fullName>
    </alternativeName>
</protein>
<evidence type="ECO:0000256" key="3">
    <source>
        <dbReference type="ARBA" id="ARBA00023118"/>
    </source>
</evidence>
<sequence length="351" mass="40056">MSLDSSNSEEEKIAPRVFIGSSSRALPITHAIAKILEDNHTIEVDVWNQGILQLGDVLLDALLRRAALSDFALFVITADDVTLSNGKQLDSPRDNVIFELGMFMGTIGRRRAFPVIIYGPNGLPKLPSDLEGLLTCRVQLQNIDNLSILSNENMKILHQEITKIRAVLEERWKETPLSLLPSVGLAFGYFHNFILPVNRLIDDRKVFYGSTKERFDFKKRNYDFTINIPRLASKATVQMRDRYAKERNWESIVAEKEQQIDVQSNRSYSFFAYPERKDDDPIHFCDYPTTMRASSDAISLILPQQALGERADERGLLDRREARTFFRALEHLLASTDGSHLEGVIKLKWVD</sequence>
<organism evidence="12 13">
    <name type="scientific">Methylocystis borbori</name>
    <dbReference type="NCBI Taxonomy" id="3118750"/>
    <lineage>
        <taxon>Bacteria</taxon>
        <taxon>Pseudomonadati</taxon>
        <taxon>Pseudomonadota</taxon>
        <taxon>Alphaproteobacteria</taxon>
        <taxon>Hyphomicrobiales</taxon>
        <taxon>Methylocystaceae</taxon>
        <taxon>Methylocystis</taxon>
    </lineage>
</organism>
<keyword evidence="13" id="KW-1185">Reference proteome</keyword>
<dbReference type="InterPro" id="IPR019302">
    <property type="entry name" value="CAP12/PCTIR_TIR_dom"/>
</dbReference>
<evidence type="ECO:0000256" key="9">
    <source>
        <dbReference type="ARBA" id="ARBA00049230"/>
    </source>
</evidence>
<evidence type="ECO:0000313" key="12">
    <source>
        <dbReference type="EMBL" id="MEF3365553.1"/>
    </source>
</evidence>
<accession>A0ABU7XDV3</accession>
<gene>
    <name evidence="12" type="ORF">V3H18_03280</name>
</gene>
<evidence type="ECO:0000256" key="6">
    <source>
        <dbReference type="ARBA" id="ARBA00034339"/>
    </source>
</evidence>
<dbReference type="Proteomes" id="UP001350748">
    <property type="component" value="Unassembled WGS sequence"/>
</dbReference>
<evidence type="ECO:0000259" key="11">
    <source>
        <dbReference type="Pfam" id="PF20300"/>
    </source>
</evidence>
<evidence type="ECO:0000256" key="4">
    <source>
        <dbReference type="ARBA" id="ARBA00034315"/>
    </source>
</evidence>
<evidence type="ECO:0000313" key="13">
    <source>
        <dbReference type="Proteomes" id="UP001350748"/>
    </source>
</evidence>
<dbReference type="Pfam" id="PF20300">
    <property type="entry name" value="prok_STING"/>
    <property type="match status" value="1"/>
</dbReference>
<evidence type="ECO:0000259" key="10">
    <source>
        <dbReference type="Pfam" id="PF10137"/>
    </source>
</evidence>
<feature type="domain" description="CD-NTase-associated protein 12/Pycsar effector protein TIR" evidence="10">
    <location>
        <begin position="16"/>
        <end position="138"/>
    </location>
</feature>
<dbReference type="RefSeq" id="WP_332080462.1">
    <property type="nucleotide sequence ID" value="NZ_JAZHYN010000006.1"/>
</dbReference>
<keyword evidence="3" id="KW-0051">Antiviral defense</keyword>
<keyword evidence="2" id="KW-0378">Hydrolase</keyword>
<dbReference type="CDD" id="cd22587">
    <property type="entry name" value="STING-like"/>
    <property type="match status" value="1"/>
</dbReference>
<evidence type="ECO:0000256" key="2">
    <source>
        <dbReference type="ARBA" id="ARBA00022801"/>
    </source>
</evidence>
<comment type="catalytic activity">
    <reaction evidence="9">
        <text>NAD(+) + H2O = ADP-D-ribose + nicotinamide + H(+)</text>
        <dbReference type="Rhea" id="RHEA:16301"/>
        <dbReference type="ChEBI" id="CHEBI:15377"/>
        <dbReference type="ChEBI" id="CHEBI:15378"/>
        <dbReference type="ChEBI" id="CHEBI:17154"/>
        <dbReference type="ChEBI" id="CHEBI:57540"/>
        <dbReference type="ChEBI" id="CHEBI:57967"/>
        <dbReference type="EC" id="3.2.2.5"/>
    </reaction>
</comment>
<name>A0ABU7XDV3_9HYPH</name>
<comment type="similarity">
    <text evidence="4">In the C-terminal section; belongs to the bacterial STING family.</text>
</comment>
<keyword evidence="1" id="KW-0547">Nucleotide-binding</keyword>
<proteinExistence type="inferred from homology"/>
<comment type="caution">
    <text evidence="12">The sequence shown here is derived from an EMBL/GenBank/DDBJ whole genome shotgun (WGS) entry which is preliminary data.</text>
</comment>
<evidence type="ECO:0000256" key="5">
    <source>
        <dbReference type="ARBA" id="ARBA00034327"/>
    </source>
</evidence>
<dbReference type="InterPro" id="IPR046876">
    <property type="entry name" value="Prok_STING"/>
</dbReference>
<evidence type="ECO:0000256" key="8">
    <source>
        <dbReference type="ARBA" id="ARBA00034366"/>
    </source>
</evidence>